<feature type="region of interest" description="Disordered" evidence="1">
    <location>
        <begin position="78"/>
        <end position="120"/>
    </location>
</feature>
<evidence type="ECO:0000256" key="1">
    <source>
        <dbReference type="SAM" id="MobiDB-lite"/>
    </source>
</evidence>
<dbReference type="EMBL" id="JAVUPU010000002">
    <property type="protein sequence ID" value="MDT9598180.1"/>
    <property type="molecule type" value="Genomic_DNA"/>
</dbReference>
<comment type="caution">
    <text evidence="2">The sequence shown here is derived from an EMBL/GenBank/DDBJ whole genome shotgun (WGS) entry which is preliminary data.</text>
</comment>
<evidence type="ECO:0000313" key="2">
    <source>
        <dbReference type="EMBL" id="MDT9598180.1"/>
    </source>
</evidence>
<feature type="region of interest" description="Disordered" evidence="1">
    <location>
        <begin position="138"/>
        <end position="223"/>
    </location>
</feature>
<dbReference type="Proteomes" id="UP001259572">
    <property type="component" value="Unassembled WGS sequence"/>
</dbReference>
<evidence type="ECO:0000313" key="3">
    <source>
        <dbReference type="Proteomes" id="UP001259572"/>
    </source>
</evidence>
<feature type="region of interest" description="Disordered" evidence="1">
    <location>
        <begin position="236"/>
        <end position="289"/>
    </location>
</feature>
<keyword evidence="3" id="KW-1185">Reference proteome</keyword>
<accession>A0ABU3Q5H2</accession>
<reference evidence="2 3" key="1">
    <citation type="submission" date="2023-05" db="EMBL/GenBank/DDBJ databases">
        <authorList>
            <person name="Guo Y."/>
        </authorList>
    </citation>
    <scope>NUCLEOTIDE SEQUENCE [LARGE SCALE GENOMIC DNA]</scope>
    <source>
        <strain evidence="2 3">GR2756</strain>
    </source>
</reference>
<organism evidence="2 3">
    <name type="scientific">Sphingosinicella rhizophila</name>
    <dbReference type="NCBI Taxonomy" id="3050082"/>
    <lineage>
        <taxon>Bacteria</taxon>
        <taxon>Pseudomonadati</taxon>
        <taxon>Pseudomonadota</taxon>
        <taxon>Alphaproteobacteria</taxon>
        <taxon>Sphingomonadales</taxon>
        <taxon>Sphingosinicellaceae</taxon>
        <taxon>Sphingosinicella</taxon>
    </lineage>
</organism>
<protein>
    <submittedName>
        <fullName evidence="2">Uncharacterized protein</fullName>
    </submittedName>
</protein>
<dbReference type="RefSeq" id="WP_315723998.1">
    <property type="nucleotide sequence ID" value="NZ_JAVUPU010000002.1"/>
</dbReference>
<gene>
    <name evidence="2" type="ORF">RQX22_04345</name>
</gene>
<proteinExistence type="predicted"/>
<sequence length="289" mass="31789">MRLFCAIGWHKANPYDRWNSGYYFTRCQACGQDLVRRVAGRWHVPKGYRVVWKSKYEPETLPVPGRFQLKTEEWSEVPSHSPIGRLARGLAENSPRRGEDQAEQVPGPARMAGTGSEGVRIKVPASESSVMASSAIEDVAIDDPNPARESPDVESATEAPTAPLAPPGTEPDSVAFQRNISRAPAGARENSSAELPSERVDQSSMNDDDFMQDDAIAWPQPSKPAFVDVDHDFMDVPDDIIFGDRSNFGPDPDHVDERPGNPTAAPEDLEPESKTPKARRSRKKAADTL</sequence>
<name>A0ABU3Q5H2_9SPHN</name>